<protein>
    <submittedName>
        <fullName evidence="1">Uncharacterized protein</fullName>
    </submittedName>
</protein>
<sequence>MTKINRNISVGINVETPAELPKLGEQLAKFLRKVDVEHGPFDVTIGLQVGGFENAPRPADTVVNNYYGDGTVIDEEDSV</sequence>
<accession>A0ABQ6NSR9</accession>
<evidence type="ECO:0000313" key="1">
    <source>
        <dbReference type="EMBL" id="GMK47603.1"/>
    </source>
</evidence>
<organism evidence="1 2">
    <name type="scientific">Paenibacillus glycanilyticus</name>
    <dbReference type="NCBI Taxonomy" id="126569"/>
    <lineage>
        <taxon>Bacteria</taxon>
        <taxon>Bacillati</taxon>
        <taxon>Bacillota</taxon>
        <taxon>Bacilli</taxon>
        <taxon>Bacillales</taxon>
        <taxon>Paenibacillaceae</taxon>
        <taxon>Paenibacillus</taxon>
    </lineage>
</organism>
<reference evidence="1 2" key="1">
    <citation type="submission" date="2023-05" db="EMBL/GenBank/DDBJ databases">
        <title>Draft genome of Paenibacillus sp. CCS26.</title>
        <authorList>
            <person name="Akita H."/>
            <person name="Shinto Y."/>
            <person name="Kimura Z."/>
        </authorList>
    </citation>
    <scope>NUCLEOTIDE SEQUENCE [LARGE SCALE GENOMIC DNA]</scope>
    <source>
        <strain evidence="1 2">CCS26</strain>
    </source>
</reference>
<comment type="caution">
    <text evidence="1">The sequence shown here is derived from an EMBL/GenBank/DDBJ whole genome shotgun (WGS) entry which is preliminary data.</text>
</comment>
<keyword evidence="2" id="KW-1185">Reference proteome</keyword>
<gene>
    <name evidence="1" type="ORF">PghCCS26_47330</name>
</gene>
<dbReference type="RefSeq" id="WP_317981526.1">
    <property type="nucleotide sequence ID" value="NZ_BTCL01000021.1"/>
</dbReference>
<proteinExistence type="predicted"/>
<dbReference type="Proteomes" id="UP001285921">
    <property type="component" value="Unassembled WGS sequence"/>
</dbReference>
<evidence type="ECO:0000313" key="2">
    <source>
        <dbReference type="Proteomes" id="UP001285921"/>
    </source>
</evidence>
<name>A0ABQ6NSR9_9BACL</name>
<dbReference type="EMBL" id="BTCL01000021">
    <property type="protein sequence ID" value="GMK47603.1"/>
    <property type="molecule type" value="Genomic_DNA"/>
</dbReference>